<name>H8GPY4_METAL</name>
<keyword evidence="2" id="KW-1185">Reference proteome</keyword>
<dbReference type="Proteomes" id="UP000005090">
    <property type="component" value="Chromosome"/>
</dbReference>
<dbReference type="EMBL" id="CM001475">
    <property type="protein sequence ID" value="EIC29763.1"/>
    <property type="molecule type" value="Genomic_DNA"/>
</dbReference>
<dbReference type="STRING" id="686340.Metal_1999"/>
<evidence type="ECO:0008006" key="3">
    <source>
        <dbReference type="Google" id="ProtNLM"/>
    </source>
</evidence>
<reference evidence="1 2" key="1">
    <citation type="journal article" date="2013" name="Genome Announc.">
        <title>Genome Sequence of the Obligate Gammaproteobacterial Methanotroph Methylomicrobium album Strain BG8.</title>
        <authorList>
            <person name="Kits K.D."/>
            <person name="Kalyuzhnaya M.G."/>
            <person name="Klotz M.G."/>
            <person name="Jetten M.S."/>
            <person name="Op den Camp H.J."/>
            <person name="Vuilleumier S."/>
            <person name="Bringel F."/>
            <person name="Dispirito A.A."/>
            <person name="Murrell J.C."/>
            <person name="Bruce D."/>
            <person name="Cheng J.F."/>
            <person name="Copeland A."/>
            <person name="Goodwin L."/>
            <person name="Hauser L."/>
            <person name="Lajus A."/>
            <person name="Land M.L."/>
            <person name="Lapidus A."/>
            <person name="Lucas S."/>
            <person name="Medigue C."/>
            <person name="Pitluck S."/>
            <person name="Woyke T."/>
            <person name="Zeytun A."/>
            <person name="Stein L.Y."/>
        </authorList>
    </citation>
    <scope>NUCLEOTIDE SEQUENCE [LARGE SCALE GENOMIC DNA]</scope>
    <source>
        <strain evidence="1 2">BG8</strain>
    </source>
</reference>
<dbReference type="Pfam" id="PF13565">
    <property type="entry name" value="HTH_32"/>
    <property type="match status" value="1"/>
</dbReference>
<organism evidence="1 2">
    <name type="scientific">Methylomicrobium album BG8</name>
    <dbReference type="NCBI Taxonomy" id="686340"/>
    <lineage>
        <taxon>Bacteria</taxon>
        <taxon>Pseudomonadati</taxon>
        <taxon>Pseudomonadota</taxon>
        <taxon>Gammaproteobacteria</taxon>
        <taxon>Methylococcales</taxon>
        <taxon>Methylococcaceae</taxon>
        <taxon>Methylomicrobium</taxon>
    </lineage>
</organism>
<dbReference type="RefSeq" id="WP_005371884.1">
    <property type="nucleotide sequence ID" value="NZ_CM001475.1"/>
</dbReference>
<sequence>MPAIKYKVNLIEDEKLYLQTMVSKGKSAARSQTRVRILLKAAEGMPGKYIIAALDVSPSMVAETRQRCVEEGSEAALKDRSCPGHAPKLTDKQAAHLIAIACSAAPPGHNHWRLRLLADKVVELAYAPSCSYETIRQLLKKHAKTLAKTGMVHSGSQC</sequence>
<gene>
    <name evidence="1" type="ORF">Metal_1999</name>
</gene>
<evidence type="ECO:0000313" key="2">
    <source>
        <dbReference type="Proteomes" id="UP000005090"/>
    </source>
</evidence>
<accession>H8GPY4</accession>
<evidence type="ECO:0000313" key="1">
    <source>
        <dbReference type="EMBL" id="EIC29763.1"/>
    </source>
</evidence>
<dbReference type="eggNOG" id="COG3415">
    <property type="taxonomic scope" value="Bacteria"/>
</dbReference>
<protein>
    <recommendedName>
        <fullName evidence="3">Transposase</fullName>
    </recommendedName>
</protein>
<dbReference type="InterPro" id="IPR009057">
    <property type="entry name" value="Homeodomain-like_sf"/>
</dbReference>
<dbReference type="HOGENOM" id="CLU_041125_5_1_6"/>
<dbReference type="SUPFAM" id="SSF46689">
    <property type="entry name" value="Homeodomain-like"/>
    <property type="match status" value="1"/>
</dbReference>
<proteinExistence type="predicted"/>
<dbReference type="AlphaFoldDB" id="H8GPY4"/>